<evidence type="ECO:0000256" key="1">
    <source>
        <dbReference type="ARBA" id="ARBA00022692"/>
    </source>
</evidence>
<keyword evidence="3 4" id="KW-0472">Membrane</keyword>
<evidence type="ECO:0000256" key="2">
    <source>
        <dbReference type="ARBA" id="ARBA00022989"/>
    </source>
</evidence>
<feature type="transmembrane region" description="Helical" evidence="4">
    <location>
        <begin position="200"/>
        <end position="222"/>
    </location>
</feature>
<comment type="caution">
    <text evidence="5">The sequence shown here is derived from an EMBL/GenBank/DDBJ whole genome shotgun (WGS) entry which is preliminary data.</text>
</comment>
<feature type="transmembrane region" description="Helical" evidence="4">
    <location>
        <begin position="242"/>
        <end position="260"/>
    </location>
</feature>
<dbReference type="Pfam" id="PF07690">
    <property type="entry name" value="MFS_1"/>
    <property type="match status" value="1"/>
</dbReference>
<evidence type="ECO:0000313" key="6">
    <source>
        <dbReference type="Proteomes" id="UP001598130"/>
    </source>
</evidence>
<dbReference type="PANTHER" id="PTHR23530:SF1">
    <property type="entry name" value="PERMEASE, MAJOR FACILITATOR SUPERFAMILY-RELATED"/>
    <property type="match status" value="1"/>
</dbReference>
<dbReference type="InterPro" id="IPR011701">
    <property type="entry name" value="MFS"/>
</dbReference>
<evidence type="ECO:0000256" key="4">
    <source>
        <dbReference type="SAM" id="Phobius"/>
    </source>
</evidence>
<reference evidence="5 6" key="1">
    <citation type="submission" date="2022-09" db="EMBL/GenBank/DDBJ databases">
        <title>New species of Phenylobacterium.</title>
        <authorList>
            <person name="Mieszkin S."/>
        </authorList>
    </citation>
    <scope>NUCLEOTIDE SEQUENCE [LARGE SCALE GENOMIC DNA]</scope>
    <source>
        <strain evidence="5 6">HK31-G</strain>
    </source>
</reference>
<evidence type="ECO:0000313" key="5">
    <source>
        <dbReference type="EMBL" id="MFD3262993.1"/>
    </source>
</evidence>
<dbReference type="InterPro" id="IPR036259">
    <property type="entry name" value="MFS_trans_sf"/>
</dbReference>
<feature type="transmembrane region" description="Helical" evidence="4">
    <location>
        <begin position="42"/>
        <end position="61"/>
    </location>
</feature>
<feature type="transmembrane region" description="Helical" evidence="4">
    <location>
        <begin position="12"/>
        <end position="30"/>
    </location>
</feature>
<feature type="transmembrane region" description="Helical" evidence="4">
    <location>
        <begin position="357"/>
        <end position="377"/>
    </location>
</feature>
<proteinExistence type="predicted"/>
<dbReference type="PANTHER" id="PTHR23530">
    <property type="entry name" value="TRANSPORT PROTEIN-RELATED"/>
    <property type="match status" value="1"/>
</dbReference>
<keyword evidence="1 4" id="KW-0812">Transmembrane</keyword>
<sequence>MAPAFVGRVYLFKALDAFVLIYPLYTVMFVDHGLTPVQVSATLMAWSITAFILQIPSGVLADRYSRRWILAGAQMLRVIGFLVWIASPSFLSCLVGMMLWGAKSAFTNGVFEALVYDELHGEGRADDYSQVIGRAQGVGFAAVLAASLSASVSVQFGYTAILWASVVVVLGAAGAAVALPRARKTLRTNRHYLALLKQGFQTVAGAPLILGFIAFAALSNAFGGGLEGFWPIFGSETGLPASQVALFVAAISAAQAGGSLTAHRLRRATTSVFFALFAAIGLLITGAAVSLQPWSVALIIPAAGLFKVVDVNFDARLHHAIPTETRATIAAVKSFSGQVIMTGMLMTFGLLAQGVSYRAAFMACGAAIVLIGLGALVRNRLRPPAPTQT</sequence>
<evidence type="ECO:0000256" key="3">
    <source>
        <dbReference type="ARBA" id="ARBA00023136"/>
    </source>
</evidence>
<dbReference type="SUPFAM" id="SSF103473">
    <property type="entry name" value="MFS general substrate transporter"/>
    <property type="match status" value="1"/>
</dbReference>
<dbReference type="Proteomes" id="UP001598130">
    <property type="component" value="Unassembled WGS sequence"/>
</dbReference>
<feature type="transmembrane region" description="Helical" evidence="4">
    <location>
        <begin position="272"/>
        <end position="290"/>
    </location>
</feature>
<organism evidence="5 6">
    <name type="scientific">Phenylobacterium ferrooxidans</name>
    <dbReference type="NCBI Taxonomy" id="2982689"/>
    <lineage>
        <taxon>Bacteria</taxon>
        <taxon>Pseudomonadati</taxon>
        <taxon>Pseudomonadota</taxon>
        <taxon>Alphaproteobacteria</taxon>
        <taxon>Caulobacterales</taxon>
        <taxon>Caulobacteraceae</taxon>
        <taxon>Phenylobacterium</taxon>
    </lineage>
</organism>
<feature type="transmembrane region" description="Helical" evidence="4">
    <location>
        <begin position="81"/>
        <end position="102"/>
    </location>
</feature>
<dbReference type="Gene3D" id="1.20.1250.20">
    <property type="entry name" value="MFS general substrate transporter like domains"/>
    <property type="match status" value="1"/>
</dbReference>
<feature type="transmembrane region" description="Helical" evidence="4">
    <location>
        <begin position="156"/>
        <end position="179"/>
    </location>
</feature>
<accession>A0ABW6CQB3</accession>
<dbReference type="RefSeq" id="WP_377367586.1">
    <property type="nucleotide sequence ID" value="NZ_JAOTJD010000004.1"/>
</dbReference>
<dbReference type="InterPro" id="IPR053160">
    <property type="entry name" value="MFS_DHA3_Transporter"/>
</dbReference>
<gene>
    <name evidence="5" type="ORF">OCL97_03320</name>
</gene>
<keyword evidence="6" id="KW-1185">Reference proteome</keyword>
<dbReference type="EMBL" id="JAOTJD010000004">
    <property type="protein sequence ID" value="MFD3262993.1"/>
    <property type="molecule type" value="Genomic_DNA"/>
</dbReference>
<protein>
    <submittedName>
        <fullName evidence="5">MFS transporter</fullName>
    </submittedName>
</protein>
<name>A0ABW6CQB3_9CAUL</name>
<keyword evidence="2 4" id="KW-1133">Transmembrane helix</keyword>